<dbReference type="GO" id="GO:0005655">
    <property type="term" value="C:nucleolar ribonuclease P complex"/>
    <property type="evidence" value="ECO:0007669"/>
    <property type="project" value="InterPro"/>
</dbReference>
<organism evidence="8 9">
    <name type="scientific">Cinnamomum micranthum f. kanehirae</name>
    <dbReference type="NCBI Taxonomy" id="337451"/>
    <lineage>
        <taxon>Eukaryota</taxon>
        <taxon>Viridiplantae</taxon>
        <taxon>Streptophyta</taxon>
        <taxon>Embryophyta</taxon>
        <taxon>Tracheophyta</taxon>
        <taxon>Spermatophyta</taxon>
        <taxon>Magnoliopsida</taxon>
        <taxon>Magnoliidae</taxon>
        <taxon>Laurales</taxon>
        <taxon>Lauraceae</taxon>
        <taxon>Cinnamomum</taxon>
    </lineage>
</organism>
<feature type="region of interest" description="Disordered" evidence="4">
    <location>
        <begin position="381"/>
        <end position="412"/>
    </location>
</feature>
<evidence type="ECO:0000256" key="4">
    <source>
        <dbReference type="SAM" id="MobiDB-lite"/>
    </source>
</evidence>
<feature type="domain" description="POPLD" evidence="6">
    <location>
        <begin position="505"/>
        <end position="580"/>
    </location>
</feature>
<evidence type="ECO:0000256" key="1">
    <source>
        <dbReference type="ARBA" id="ARBA00004123"/>
    </source>
</evidence>
<sequence>MASKPHSVSVPPPPRALNVQKFAESRAPELESLHSIIANRLNSDFRTIRSKRRRTTCHDDRITKNRFRKRRKLAGKTNEEDDGEKDNLNKVPRRIRRRMELTKNPDSGFCVSGDGTKRLRTHLWHAKRFQMIKRWGFYLPLGLHGRGRGSRAILKRLKSGALIHDASYCRAVQLEGPEESLLKILKLVLVPSPSSFSELPREACHGSAMLHHIGAPDSPLIAPLTYMWRYFSRDHVDIDVEKDPIPNGHRCEESECRMSFLQLWVWLHPAAFDEGFNVLSSACQKQRSEDGVSISCLSLEGHLGKLEIMGSEAVQILQKILHPVFEVSNISKESLLGKCSTLKDNISSQLEKTSILEHAERLPSHSILSLTVQDPRDISLKGVKDVPTKPSCPKSDQLAKEDSKEGASLMSGDANNKSEVISSIWSNPEVNDFHFSGKSLWTSSDRINPPMEDEALCMLKRQRRLAFFYLDNPNSGLSAITEESASRSCPILLLKNNQMGSCRWWSIILPLSWVKAFWIPLISNGAWAIGLRERRWVSCNDGMPSFPYDFPDCKAYSSFMAAEAIVSDQELDHQPLAMRPVRIPIPPPWDSVRATILEGSVRGGYDQLLDIETHSTGMAFSRSLVSSDLGDHDGTLIAKDSFQGLIARTSNDLSGYLNETCCRKLLLFPNSTTMGKNCFSKLMDEGRLGWAPKRDILVPVDRKLCFLRVLLHAYKEGVFEEGAVICAPILTDLPLWTDRSEEEDRPHIPQHLIESYFTQQQSGMWKLQIPEDPANQQSFRWPIGFVTSGFVRGSTKPAAEAFCDATLLAQLRAEQWREMQEKGRPDVFVLVRNLRSAAYRVAFATIVLEQQQDDLEFM</sequence>
<dbReference type="Pfam" id="PF22770">
    <property type="entry name" value="POP1_C"/>
    <property type="match status" value="1"/>
</dbReference>
<dbReference type="InterPro" id="IPR012590">
    <property type="entry name" value="POPLD_dom"/>
</dbReference>
<reference evidence="8 9" key="1">
    <citation type="journal article" date="2019" name="Nat. Plants">
        <title>Stout camphor tree genome fills gaps in understanding of flowering plant genome evolution.</title>
        <authorList>
            <person name="Chaw S.M."/>
            <person name="Liu Y.C."/>
            <person name="Wu Y.W."/>
            <person name="Wang H.Y."/>
            <person name="Lin C.I."/>
            <person name="Wu C.S."/>
            <person name="Ke H.M."/>
            <person name="Chang L.Y."/>
            <person name="Hsu C.Y."/>
            <person name="Yang H.T."/>
            <person name="Sudianto E."/>
            <person name="Hsu M.H."/>
            <person name="Wu K.P."/>
            <person name="Wang L.N."/>
            <person name="Leebens-Mack J.H."/>
            <person name="Tsai I.J."/>
        </authorList>
    </citation>
    <scope>NUCLEOTIDE SEQUENCE [LARGE SCALE GENOMIC DNA]</scope>
    <source>
        <strain evidence="9">cv. Chaw 1501</strain>
        <tissue evidence="8">Young leaves</tissue>
    </source>
</reference>
<dbReference type="AlphaFoldDB" id="A0A443PWX4"/>
<dbReference type="GO" id="GO:0000172">
    <property type="term" value="C:ribonuclease MRP complex"/>
    <property type="evidence" value="ECO:0007669"/>
    <property type="project" value="InterPro"/>
</dbReference>
<gene>
    <name evidence="8" type="ORF">CKAN_02456500</name>
</gene>
<feature type="region of interest" description="Disordered" evidence="4">
    <location>
        <begin position="68"/>
        <end position="90"/>
    </location>
</feature>
<dbReference type="Proteomes" id="UP000283530">
    <property type="component" value="Unassembled WGS sequence"/>
</dbReference>
<dbReference type="PANTHER" id="PTHR22731">
    <property type="entry name" value="RIBONUCLEASES P/MRP PROTEIN SUBUNIT POP1"/>
    <property type="match status" value="1"/>
</dbReference>
<evidence type="ECO:0000259" key="5">
    <source>
        <dbReference type="Pfam" id="PF06978"/>
    </source>
</evidence>
<dbReference type="InterPro" id="IPR055079">
    <property type="entry name" value="POP1_C"/>
</dbReference>
<evidence type="ECO:0000259" key="7">
    <source>
        <dbReference type="Pfam" id="PF22770"/>
    </source>
</evidence>
<dbReference type="PANTHER" id="PTHR22731:SF3">
    <property type="entry name" value="RIBONUCLEASES P_MRP PROTEIN SUBUNIT POP1"/>
    <property type="match status" value="1"/>
</dbReference>
<dbReference type="InterPro" id="IPR039182">
    <property type="entry name" value="Pop1"/>
</dbReference>
<dbReference type="Pfam" id="PF06978">
    <property type="entry name" value="POP1_N"/>
    <property type="match status" value="1"/>
</dbReference>
<keyword evidence="2" id="KW-0819">tRNA processing</keyword>
<dbReference type="OrthoDB" id="442863at2759"/>
<dbReference type="EMBL" id="QPKB01000011">
    <property type="protein sequence ID" value="RWR95233.1"/>
    <property type="molecule type" value="Genomic_DNA"/>
</dbReference>
<protein>
    <submittedName>
        <fullName evidence="8">Ribonuclease P/MRP</fullName>
    </submittedName>
</protein>
<comment type="caution">
    <text evidence="8">The sequence shown here is derived from an EMBL/GenBank/DDBJ whole genome shotgun (WGS) entry which is preliminary data.</text>
</comment>
<dbReference type="GO" id="GO:0001682">
    <property type="term" value="P:tRNA 5'-leader removal"/>
    <property type="evidence" value="ECO:0007669"/>
    <property type="project" value="InterPro"/>
</dbReference>
<dbReference type="InterPro" id="IPR009723">
    <property type="entry name" value="Pop1_N"/>
</dbReference>
<feature type="domain" description="Pop1 N-terminal" evidence="5">
    <location>
        <begin position="119"/>
        <end position="176"/>
    </location>
</feature>
<proteinExistence type="predicted"/>
<evidence type="ECO:0000313" key="8">
    <source>
        <dbReference type="EMBL" id="RWR95233.1"/>
    </source>
</evidence>
<evidence type="ECO:0000256" key="2">
    <source>
        <dbReference type="ARBA" id="ARBA00022694"/>
    </source>
</evidence>
<evidence type="ECO:0000256" key="3">
    <source>
        <dbReference type="ARBA" id="ARBA00023242"/>
    </source>
</evidence>
<accession>A0A443PWX4</accession>
<dbReference type="Pfam" id="PF08170">
    <property type="entry name" value="POPLD"/>
    <property type="match status" value="1"/>
</dbReference>
<feature type="domain" description="POP1 C-terminal" evidence="7">
    <location>
        <begin position="758"/>
        <end position="847"/>
    </location>
</feature>
<evidence type="ECO:0000313" key="9">
    <source>
        <dbReference type="Proteomes" id="UP000283530"/>
    </source>
</evidence>
<dbReference type="STRING" id="337451.A0A443PWX4"/>
<keyword evidence="3" id="KW-0539">Nucleus</keyword>
<comment type="subcellular location">
    <subcellularLocation>
        <location evidence="1">Nucleus</location>
    </subcellularLocation>
</comment>
<name>A0A443PWX4_9MAGN</name>
<evidence type="ECO:0000259" key="6">
    <source>
        <dbReference type="Pfam" id="PF08170"/>
    </source>
</evidence>
<keyword evidence="9" id="KW-1185">Reference proteome</keyword>